<evidence type="ECO:0000313" key="2">
    <source>
        <dbReference type="Proteomes" id="UP001204772"/>
    </source>
</evidence>
<comment type="caution">
    <text evidence="1">The sequence shown here is derived from an EMBL/GenBank/DDBJ whole genome shotgun (WGS) entry which is preliminary data.</text>
</comment>
<proteinExistence type="predicted"/>
<dbReference type="Proteomes" id="UP001204772">
    <property type="component" value="Unassembled WGS sequence"/>
</dbReference>
<accession>A0ABT1FSQ2</accession>
<gene>
    <name evidence="1" type="ORF">NCI00_20340</name>
</gene>
<dbReference type="RefSeq" id="WP_253530647.1">
    <property type="nucleotide sequence ID" value="NZ_JAMZEL010000009.1"/>
</dbReference>
<keyword evidence="2" id="KW-1185">Reference proteome</keyword>
<reference evidence="1 2" key="1">
    <citation type="submission" date="2022-06" db="EMBL/GenBank/DDBJ databases">
        <title>Runella sp. S5 genome sequencing.</title>
        <authorList>
            <person name="Park S."/>
        </authorList>
    </citation>
    <scope>NUCLEOTIDE SEQUENCE [LARGE SCALE GENOMIC DNA]</scope>
    <source>
        <strain evidence="1 2">S5</strain>
    </source>
</reference>
<organism evidence="1 2">
    <name type="scientific">Runella salmonicolor</name>
    <dbReference type="NCBI Taxonomy" id="2950278"/>
    <lineage>
        <taxon>Bacteria</taxon>
        <taxon>Pseudomonadati</taxon>
        <taxon>Bacteroidota</taxon>
        <taxon>Cytophagia</taxon>
        <taxon>Cytophagales</taxon>
        <taxon>Spirosomataceae</taxon>
        <taxon>Runella</taxon>
    </lineage>
</organism>
<dbReference type="EMBL" id="JAMZEL010000009">
    <property type="protein sequence ID" value="MCP1384796.1"/>
    <property type="molecule type" value="Genomic_DNA"/>
</dbReference>
<protein>
    <submittedName>
        <fullName evidence="1">Uncharacterized protein</fullName>
    </submittedName>
</protein>
<evidence type="ECO:0000313" key="1">
    <source>
        <dbReference type="EMBL" id="MCP1384796.1"/>
    </source>
</evidence>
<name>A0ABT1FSQ2_9BACT</name>
<sequence>MKHLLWALWLISTISFGQVVIEGNGQKVILPNGKYTITVGKQSEPETPKPNLPDCGCGKPDFEILSVTKKQGSNYEVRFDACNVSPLTWNVANKAATFPPNSSVFEIDLTGVVPGEYNLKITSTGCNGKAEKKFYVVGNGVIEPPKEHSNPDENTTTTPEIVYFNYDDTGAKLSEIDLKVERGVDEKIYLKDNGRAPYAARYAINGSVNRLSAKQLSNQPIPAGQWIHIVKFIADVDNINTSGWLTSTQYSGRQDVKYAKSYECTFYVEDGTRPNLKYTQPLWAKGVGVSDGLSLSRTPKFVLNGKLYGCESRPENESEEQLRNISWALGEKAYQLIYAGDVKRLTDQLGKGITQLNDSEIDKAADMLAAMSNGKKYFAVDFEPSDPEKDGWRWDYDAGSFRTTMQKLSKRIFDRHGKYFYSWIGKGNQFSFRGKSFELDGYSNDSWGNSLDTYIALHENPSEITNVNLAAEPITQVGFGYNSITISSDINQPASRWVSPSMWYLRFLDVVNVQTLITPKSNKLLAFIWPYEDQPSDAKRTPMTRFKFGQGYINVQDNRVQFAHNLVRDAIITYLCNPRVVYTQYWIFGTSYNPGNLLRWSKINERLSCYSEKAGGHYVSTYKGPDNPPCPTTGGDYIGKDALSVSAMVQAHEVFANHLQNVCDGSQVREAFNFVSFKRSGVESVPVHKNDTGEFARAYKYQQPWAQVWRNPNTGKRVLLYQDTTAEAFEPCSFTVIVDGMQITRSVKGNELYFEVL</sequence>